<feature type="region of interest" description="Disordered" evidence="1">
    <location>
        <begin position="4622"/>
        <end position="4711"/>
    </location>
</feature>
<dbReference type="PANTHER" id="PTHR11319:SF35">
    <property type="entry name" value="OUTER MEMBRANE PROTEIN PMPC-RELATED"/>
    <property type="match status" value="1"/>
</dbReference>
<feature type="region of interest" description="Disordered" evidence="1">
    <location>
        <begin position="4954"/>
        <end position="5034"/>
    </location>
</feature>
<feature type="transmembrane region" description="Helical" evidence="2">
    <location>
        <begin position="4574"/>
        <end position="4595"/>
    </location>
</feature>
<feature type="transmembrane region" description="Helical" evidence="2">
    <location>
        <begin position="4205"/>
        <end position="4223"/>
    </location>
</feature>
<feature type="region of interest" description="Disordered" evidence="1">
    <location>
        <begin position="5049"/>
        <end position="5077"/>
    </location>
</feature>
<protein>
    <submittedName>
        <fullName evidence="3">Uncharacterized protein</fullName>
    </submittedName>
</protein>
<sequence>MIHRNHPNANKDGVLKCRMVFAAPMPLGRIAAVAECNPRSVGRCGGSNEAGEWFDSASEASKQLRNEFKSTALAPVMGLVRREDEGGEQATVSTGCWDWVMGFRLSVSTTDDEALLMQAGALLPAENPTSDAGSTALDRSPMLVAGMIKTVAVGAPEAPPTTLHLEKVIDFMNVGSRPFAIAARVVFNTGAARFDQQPPTGGETVRWIITGSLLQPQPEAPGMILAAGLCKADSSPASSASAPRLFAAVNAAAVTVPATSTAYIQQIPNTYSYFGPFESGRDPRVLLTCLRRDGSVDWNVEIDLGTAGGGTNGQSLGVRSMLATRDHLWVAGIMSSSAGIAFRRTSLIAAGIPNQYVPSPSDPARCQFSTDGSAGSGPRPFLFRFDVVTGNPHPACAAWVGARAAINGESGLLLQAATLLRANFSAVPASLPGEGAVAPWGRSALVPSTSYDGLWGVAVFCGALTVGTSSSAQPFSLGAQDPAHTAHPGLPSGAWSQAVCLAVEDSESGYGAGKLLWVHTIGAPVNSQDKATGVVGGHLASGFSEPAGWAGATEQAARRGQGAAALAAQGDDHLWVSLRLPTRASQGCQIDSTVDLEGLCDRPSVSGASAVLPAIWHLDPMGTTLAVEPIGDPDLRHNNFDDTMDLRAGCLLPPVSAVAADGTAATLADLPLKGARGTMLLLIGSYPSKALDPLATRRRLAHVNETGLAHGGGAELGRGASRARRLLSASSRDVWGLDGDTWAAAGTPLGMLDDEIQRGGPASTVAALFGVAPRPAPSLAFAKLPDLIVQTAAVPMRLVVDGVTASLGFQAGLPAAGQPSLLEVPTATGLAGATRVVVRDVTAQVDAISGTGAVYVLPSQGTSLADAGSLRVDSAGNDTAAAAFAQGRWVGPPGGGFALADIAMPGISPQSTRQWVLVALEDNWGRGSAAVFPVCIVAPGANGEESPPLAAFALPSTRGLFTTRNVDSLTPHVVCSFGAGSSGQSDPARTLLDAVTASPAFDLPSSELEVAALISAVQWRVDGGAWTDTSPTADAAALASCRAFSCPPRLSASSGLSNGCSLCASALTTSGLAPQGKFEASLQRTPSLTWETWDVEARCCGGSKGCTATPAALQVILDRVPPRASVDSKPSPFDRSSTAQFAFGCDKTDSIGEPRAFAGGCAFRYRVAEAPFAGIDSQPFTELQAQEQGGSDAGAAVLLDDLAKAACLATRVEVVVAAGPTAPGAASQRQFRLAQPGAPFVTALSSPLAPSSSGPAVPTVNSTLVGFRVVTAVPAGAFSVRLSLDLRGSASASLQAGVLEQGQAGLSGTGRFVSLAPSSPALLQDGVTWAPGQGSAPATALSSSVLWLDDSLSALLAQSGGKLSATVHLEALASVVDTWAPVPGRLEPVSVGASVIVDNLPPSVVVTSLPPTGWAYDAIGGMGALPAAASGFGLGALAMPAEDGTAAAASEESAWWGAGAGVATVACSAAERAPFGGQSSTSSSIAGADPAGQACLVRYRVNAGPVRSALAPFLPVPKADVINGVNTLVIEQAFDSAGNEGAPVQATWEHNATAAAAAIAARPAAPQLLHAPGPAVSSGASVVVLAKPAVTSLATPAPAGLSGAIGPLRAAGIVLQSNLVGPFSGAPAGAAASGRGAVVPSSPPVKAWAEVAADAADTGTWRPTSVLAPGRYRLWLRTAHSPSGVTSQTSTTAPDGCAFVDFAVLQPQRFLPSAAPPAGAAVAMAGGAEGASPVDLLARSSPSSAAAAFVPAGAVAVASRLPCVRLAATAPSASAAAVRDVYVVLADCQTPTSAMVTTTSVAPTAAVSAESSRPAAPEDAMWPQCTLEVQLQVATDPAESARQSVTWGGFEFLVGSYSSSPGPSLSGVTVEAGTAPGAKQLVLLFASDSEWPLTGTAHVGTSAMLPGNVTVAGVPGSAGASAWEFATDPDGKPMLRFGGSSAPTLGVSGEELSGAGAARLVAGDGNATALARALLAGHTWRQGIRLSIRRLVLPAWLDDFVILFRSLRPGFQADSAPGQNMHPTLRGLGLRATSSTRFSLVRVDAGRIVETLFTNLACKTTSGALWNIVIEMEEDLVTVQCDGSSSTPSQMTARTMFALGTRQACGVAGGQLELGTATRMKTGPMLRVSELPFTTSSSQHRFLVRPVCRGIHGQDAAVSLQLQNPAATAGNELVLTPETDGGLLRDGRWKIQVLAADGVGNAQVPANATSYEWVIDSSSPVSTVSVSPVSQAQKEALGQGAAVAPGPAGLLFGAVRDALAAESFAAKVTQNSQVGAVPAMQLALVQEVFSSVLVSLDASVPLAQRAAQQGVALGVSPLTALTRANDAPSISLAIQTADTSDVVMNLSVVFVPGAVLSPEQVASASLALPASAFVRLNSQASGVAVPVGSPTGTALATFAGCLPRLPADTLTPGWPQEASSGAGGALPLAPSASCLTAPLLPPEAVVPVQQLQALGVVGLEGARLAIASPEQQVAAWLEAGGGPSTEVATAQGTLLVRAVAEDAAGNTEANVALPATAAVAVDRSPPAVTTLFAASAIRGDTLPAMISIDFVASEPRTWAVIALAEARTGTQIGPTHVVAAPGPNVTDAASADGPRRWRLRFDISSVAALLDSRGVGQGPLTEAFVITSAGVDRAGNRGPTARSIGWVDRELPSVRCLSNASGAHGFITSGDSSVLAAAGLAGLAPLQIPVISTAATAIACLASEPIAGMEARVRAGYGPAGAGDATAVPPAASLARAIVSGGAVQPAVSASDLGTPLGTEFAAMSVETDFAALVAAVSALDPSASPQPPEHPFTLRISGLGETPQDPAGRASTPGTLLVVELRVTDMAGNVGAWAPVPLVADRSGPQLSIKGTNRGLSQQCPSAWTSRFAANTLLVPAAEAALDMPDLAEDDGLDSRCARTLPLFRGMSAGGPLDANTFFGDQRMGATATVEVSGEAQSLAQASMVLLDEDSIALAAATPQANGSSIPSGLGQQKLGILLGSNEAGDPASWRGGVPASGELVSSSASSPYLIAAQTAAAAAHVRLQVELEQAVFPFEGGWSTGAPAPPRQLPAQFVDSFPALVTAQIAWPLPNETAMRAAAAVTSLVPGGKRGLALPAQEAVFAMRNGPYLMSTWVAKLVVSSAGAGGPGSTAGVGAARRGVLAMAVTMFDAGGVPADRSLAFPFVLDRDPPRARLGCAGSATFCAAISASLAIDGAQLPLEAPAAESNGDPALWTSGNWTTAGAEASGLLLAGAPATLDWLAAGGLSSTAAGQSLLRAPFPPGSRVPPAVQSLDQASMELTAMCGEVAPATVIQAQRAGARWQPGGYLDDRCVMDVMIAYRRHQQARTPPPIRTAVVYGTAAGSLSRWTSGLGPASSGYRFAADSWRDSAPAANKLKPTLPEQQADDAGPSDGLYAVRVRGVDAAGNPGAWTDWLRFAVDTVAPSAVLLPLLPPPVAVSDDTVALQRAAEGEAGSAALGAASRRGSRAFATAGTTLPGMLVTCGEAALDTGGELSPLSPSDLTDLGGGCRLQMVVARAVLASSACGPTDGTLGSGGGGTGSLLAGSVVSNGAALGTEVPAGQSWLTLRRGGEEPLYTLDEVTPAELAASAAHDAAEGFGEAAPPGTPASVAAFGPLPTVASQRGLTEPTALLATPGLRFFRLQVSASLAGSDDTLSESVWLRSVDAANNVGEAVPTAMRRDATAPPAPEARTTPAEITAGLLEYRYELWSALSVLDEAGTSIVPAWRTDDAAVDGSLLYGLSADLETRVTSFQGAGMDDPEGLLPGQFRALPEACAELEEAVRASDMAAFSAAQADPWEGVFFRFRATFVGAAGNYPLTVAPAGAPAAGEYWACATGPLVLKGLPDGTTSIRIKAVDAAGNEGPSRVFSTVVSSQRPQSVVRWTPPARTSLRRVALAVDVTLGGVPATFGSVAVVHRRPAVTEAQRLVPIAASPDGVSPSTAVVVLQDLEVGRHSVTVFAQLGDSPEDSSTRPPAIEFEIADCSTTQHEALDSSGELLCEACPPGADCSHPRTALADMPALPGWWSSGQMFGSGLPRRFYLCESKAACRGGRRVIAQYPAVPPPWALPQGVALRALYDAYLPPGSVARAEAMERAAIATAMLGGSLDAYNESAPQSLGGRSIAAAARAAAAATSANVSTCGFGHTGLLCSQCEDGFFLSFQQCAACPPERSQAFALTAGIIAGLGALALLFLRLRRFLPIIQAKVILAFAQILAATVTAYDIPWPVEFGDTVNALRIFVLDIVQATRVQCTQPVGFLESFHAQVTLPLGVALLLVAAAEQTLAVLAALDSSLDKDKAAVARTEAALATGKPAGRTLLRESASGETCADKLRDLTEACCGQPVRRISVGPAASRLKTAGEAAKPPASTAGSGKAGGSTAAPAAGRRAPAAGPKSRRPSRRMTLLLQDASASGDEAVVLPVCAACCLGAARSADEASEPSATWLGAASAGCRGIVSRACIPCEEAAHWRTAARLDGLRRRQAAELAQQRASAEQRSVEERLYFALTPRERIERDSHTVTSAAMLRLLLLLAMVVFAPVSLACLRMLRCVEVDGERRLLADLRQPCSGVLFRSHELYAVVVLLAFTAGFPLALVLYIRRNLVALRQAAERERLARDRAEARAVGESGYESADDAASSSERSLISRQGSSQAGRLLSRPASGSTAAAAEPTVSLPPSPAAASPAPGSPASSPAAAKRGRGRGPQREGVLDRLHGTNRARLDALMAAAVLRAGPGGEAPAAAPHGLRAKGKGGPAADAWLVPASLPDDVAAQERRERRLAALVYAPSGTLPGPARQELFTIRERHAVMLRVGSMYEGYTPRAYWWEAEELLRRLALSALIVLVPSGSSLQVAVATLIAAAVLALLNLVEPYQDPAAQRLQQLAFATILFVFWTGMLLKTDAAAAAERAAAGGASDVDSDTDRLVIRWLGFCMVALTLATIVTGVVLFVRDTARNMLAASVQSSRRRGSQGRKSPTRSTGPTAASPLPSRAASRAAASPRSPGRFPHQAAEAKALAEGTECAPRPGTAAEGRARPSGSLVASIDAVRFGLRSTVNPAQSASFAPGRDSRSVGQPIRARSDQH</sequence>
<feature type="compositionally biased region" description="Low complexity" evidence="1">
    <location>
        <begin position="4976"/>
        <end position="4997"/>
    </location>
</feature>
<name>A0A5A8CA08_CAFRO</name>
<evidence type="ECO:0000256" key="2">
    <source>
        <dbReference type="SAM" id="Phobius"/>
    </source>
</evidence>
<reference evidence="3 4" key="1">
    <citation type="submission" date="2019-07" db="EMBL/GenBank/DDBJ databases">
        <title>Genomes of Cafeteria roenbergensis.</title>
        <authorList>
            <person name="Fischer M.G."/>
            <person name="Hackl T."/>
            <person name="Roman M."/>
        </authorList>
    </citation>
    <scope>NUCLEOTIDE SEQUENCE [LARGE SCALE GENOMIC DNA]</scope>
    <source>
        <strain evidence="3 4">Cflag</strain>
    </source>
</reference>
<comment type="caution">
    <text evidence="3">The sequence shown here is derived from an EMBL/GenBank/DDBJ whole genome shotgun (WGS) entry which is preliminary data.</text>
</comment>
<gene>
    <name evidence="3" type="ORF">FNF31_07349</name>
</gene>
<feature type="transmembrane region" description="Helical" evidence="2">
    <location>
        <begin position="4267"/>
        <end position="4289"/>
    </location>
</feature>
<keyword evidence="2" id="KW-0472">Membrane</keyword>
<accession>A0A5A8CA08</accession>
<feature type="region of interest" description="Disordered" evidence="1">
    <location>
        <begin position="4355"/>
        <end position="4399"/>
    </location>
</feature>
<feature type="transmembrane region" description="Helical" evidence="2">
    <location>
        <begin position="4525"/>
        <end position="4545"/>
    </location>
</feature>
<feature type="transmembrane region" description="Helical" evidence="2">
    <location>
        <begin position="4875"/>
        <end position="4893"/>
    </location>
</feature>
<feature type="transmembrane region" description="Helical" evidence="2">
    <location>
        <begin position="4923"/>
        <end position="4944"/>
    </location>
</feature>
<evidence type="ECO:0000256" key="1">
    <source>
        <dbReference type="SAM" id="MobiDB-lite"/>
    </source>
</evidence>
<feature type="compositionally biased region" description="Basic and acidic residues" evidence="1">
    <location>
        <begin position="4700"/>
        <end position="4710"/>
    </location>
</feature>
<feature type="transmembrane region" description="Helical" evidence="2">
    <location>
        <begin position="4174"/>
        <end position="4193"/>
    </location>
</feature>
<proteinExistence type="predicted"/>
<dbReference type="Proteomes" id="UP000325113">
    <property type="component" value="Unassembled WGS sequence"/>
</dbReference>
<dbReference type="EMBL" id="VLTM01000144">
    <property type="protein sequence ID" value="KAA0148671.1"/>
    <property type="molecule type" value="Genomic_DNA"/>
</dbReference>
<evidence type="ECO:0000313" key="4">
    <source>
        <dbReference type="Proteomes" id="UP000325113"/>
    </source>
</evidence>
<feature type="region of interest" description="Disordered" evidence="1">
    <location>
        <begin position="2781"/>
        <end position="2812"/>
    </location>
</feature>
<keyword evidence="2" id="KW-1133">Transmembrane helix</keyword>
<feature type="compositionally biased region" description="Low complexity" evidence="1">
    <location>
        <begin position="4676"/>
        <end position="4692"/>
    </location>
</feature>
<evidence type="ECO:0000313" key="3">
    <source>
        <dbReference type="EMBL" id="KAA0148671.1"/>
    </source>
</evidence>
<keyword evidence="2" id="KW-0812">Transmembrane</keyword>
<feature type="compositionally biased region" description="Low complexity" evidence="1">
    <location>
        <begin position="4364"/>
        <end position="4392"/>
    </location>
</feature>
<organism evidence="3 4">
    <name type="scientific">Cafeteria roenbergensis</name>
    <name type="common">Marine flagellate</name>
    <dbReference type="NCBI Taxonomy" id="33653"/>
    <lineage>
        <taxon>Eukaryota</taxon>
        <taxon>Sar</taxon>
        <taxon>Stramenopiles</taxon>
        <taxon>Bigyra</taxon>
        <taxon>Opalozoa</taxon>
        <taxon>Bicosoecida</taxon>
        <taxon>Cafeteriaceae</taxon>
        <taxon>Cafeteria</taxon>
    </lineage>
</organism>
<feature type="compositionally biased region" description="Polar residues" evidence="1">
    <location>
        <begin position="4637"/>
        <end position="4649"/>
    </location>
</feature>
<dbReference type="PANTHER" id="PTHR11319">
    <property type="entry name" value="G PROTEIN-COUPLED RECEPTOR-RELATED"/>
    <property type="match status" value="1"/>
</dbReference>